<protein>
    <submittedName>
        <fullName evidence="5">Carbon monoxide dehydrogenase</fullName>
    </submittedName>
</protein>
<dbReference type="InterPro" id="IPR016167">
    <property type="entry name" value="FAD-bd_PCMH_sub1"/>
</dbReference>
<accession>A0AA37F986</accession>
<dbReference type="Gene3D" id="3.30.390.50">
    <property type="entry name" value="CO dehydrogenase flavoprotein, C-terminal domain"/>
    <property type="match status" value="1"/>
</dbReference>
<reference evidence="5" key="1">
    <citation type="journal article" date="2014" name="Int. J. Syst. Evol. Microbiol.">
        <title>Complete genome sequence of Corynebacterium casei LMG S-19264T (=DSM 44701T), isolated from a smear-ripened cheese.</title>
        <authorList>
            <consortium name="US DOE Joint Genome Institute (JGI-PGF)"/>
            <person name="Walter F."/>
            <person name="Albersmeier A."/>
            <person name="Kalinowski J."/>
            <person name="Ruckert C."/>
        </authorList>
    </citation>
    <scope>NUCLEOTIDE SEQUENCE</scope>
    <source>
        <strain evidence="5">JCM 13583</strain>
    </source>
</reference>
<dbReference type="RefSeq" id="WP_188680184.1">
    <property type="nucleotide sequence ID" value="NZ_BMNY01000001.1"/>
</dbReference>
<dbReference type="PROSITE" id="PS51387">
    <property type="entry name" value="FAD_PCMH"/>
    <property type="match status" value="1"/>
</dbReference>
<dbReference type="Pfam" id="PF00941">
    <property type="entry name" value="FAD_binding_5"/>
    <property type="match status" value="1"/>
</dbReference>
<dbReference type="FunFam" id="3.30.465.10:FF:000017">
    <property type="entry name" value="Xanthine dehydrogenase, FAD binding subunit"/>
    <property type="match status" value="1"/>
</dbReference>
<dbReference type="InterPro" id="IPR005107">
    <property type="entry name" value="CO_DH_flav_C"/>
</dbReference>
<dbReference type="GO" id="GO:0016491">
    <property type="term" value="F:oxidoreductase activity"/>
    <property type="evidence" value="ECO:0007669"/>
    <property type="project" value="UniProtKB-KW"/>
</dbReference>
<sequence>MRTQYFEYLAPSSIEEAVKMLKEYEEAKILAGGQSLIPLLKTRITVFPYLVSLSSIPGLSYISLDKDKLRLGPMTVVSDIEYSGDLMKRLPVLTEAASQIADPLVRNMGTVGGNVSHADPSNDMPPVMLALRARFTVQGPSGTREIRASDFFVDTFQTAMNHDEILREISVDLPRGRSAGTYVKFKKRAGDFSLGTVALNVVFESGNTVKEAGIAVASLGPKPLEITDAEEYLRGKELNSNAAEHVARIVSERVEPVADYYGDVDFKRRIARAITLEAFRRINVKVG</sequence>
<dbReference type="Proteomes" id="UP000632195">
    <property type="component" value="Unassembled WGS sequence"/>
</dbReference>
<keyword evidence="3" id="KW-0560">Oxidoreductase</keyword>
<dbReference type="Gene3D" id="3.30.465.10">
    <property type="match status" value="1"/>
</dbReference>
<organism evidence="5 6">
    <name type="scientific">Thermogymnomonas acidicola</name>
    <dbReference type="NCBI Taxonomy" id="399579"/>
    <lineage>
        <taxon>Archaea</taxon>
        <taxon>Methanobacteriati</taxon>
        <taxon>Thermoplasmatota</taxon>
        <taxon>Thermoplasmata</taxon>
        <taxon>Thermoplasmatales</taxon>
        <taxon>Thermogymnomonas</taxon>
    </lineage>
</organism>
<dbReference type="PANTHER" id="PTHR42659:SF2">
    <property type="entry name" value="XANTHINE DEHYDROGENASE SUBUNIT C-RELATED"/>
    <property type="match status" value="1"/>
</dbReference>
<dbReference type="InterPro" id="IPR051312">
    <property type="entry name" value="Diverse_Substr_Oxidored"/>
</dbReference>
<dbReference type="PANTHER" id="PTHR42659">
    <property type="entry name" value="XANTHINE DEHYDROGENASE SUBUNIT C-RELATED"/>
    <property type="match status" value="1"/>
</dbReference>
<dbReference type="EMBL" id="BMNY01000001">
    <property type="protein sequence ID" value="GGM70743.1"/>
    <property type="molecule type" value="Genomic_DNA"/>
</dbReference>
<proteinExistence type="predicted"/>
<gene>
    <name evidence="5" type="ORF">GCM10007108_05980</name>
</gene>
<keyword evidence="1" id="KW-0285">Flavoprotein</keyword>
<keyword evidence="6" id="KW-1185">Reference proteome</keyword>
<reference evidence="5" key="2">
    <citation type="submission" date="2022-09" db="EMBL/GenBank/DDBJ databases">
        <authorList>
            <person name="Sun Q."/>
            <person name="Ohkuma M."/>
        </authorList>
    </citation>
    <scope>NUCLEOTIDE SEQUENCE</scope>
    <source>
        <strain evidence="5">JCM 13583</strain>
    </source>
</reference>
<keyword evidence="2" id="KW-0274">FAD</keyword>
<dbReference type="Pfam" id="PF03450">
    <property type="entry name" value="CO_deh_flav_C"/>
    <property type="match status" value="1"/>
</dbReference>
<comment type="caution">
    <text evidence="5">The sequence shown here is derived from an EMBL/GenBank/DDBJ whole genome shotgun (WGS) entry which is preliminary data.</text>
</comment>
<dbReference type="SUPFAM" id="SSF56176">
    <property type="entry name" value="FAD-binding/transporter-associated domain-like"/>
    <property type="match status" value="1"/>
</dbReference>
<dbReference type="InterPro" id="IPR036683">
    <property type="entry name" value="CO_DH_flav_C_dom_sf"/>
</dbReference>
<dbReference type="InterPro" id="IPR016169">
    <property type="entry name" value="FAD-bd_PCMH_sub2"/>
</dbReference>
<dbReference type="Gene3D" id="3.30.43.10">
    <property type="entry name" value="Uridine Diphospho-n-acetylenolpyruvylglucosamine Reductase, domain 2"/>
    <property type="match status" value="1"/>
</dbReference>
<evidence type="ECO:0000256" key="2">
    <source>
        <dbReference type="ARBA" id="ARBA00022827"/>
    </source>
</evidence>
<dbReference type="InterPro" id="IPR002346">
    <property type="entry name" value="Mopterin_DH_FAD-bd"/>
</dbReference>
<evidence type="ECO:0000313" key="5">
    <source>
        <dbReference type="EMBL" id="GGM70743.1"/>
    </source>
</evidence>
<evidence type="ECO:0000256" key="3">
    <source>
        <dbReference type="ARBA" id="ARBA00023002"/>
    </source>
</evidence>
<evidence type="ECO:0000256" key="1">
    <source>
        <dbReference type="ARBA" id="ARBA00022630"/>
    </source>
</evidence>
<dbReference type="AlphaFoldDB" id="A0AA37F986"/>
<dbReference type="InterPro" id="IPR036318">
    <property type="entry name" value="FAD-bd_PCMH-like_sf"/>
</dbReference>
<feature type="domain" description="FAD-binding PCMH-type" evidence="4">
    <location>
        <begin position="1"/>
        <end position="176"/>
    </location>
</feature>
<evidence type="ECO:0000313" key="6">
    <source>
        <dbReference type="Proteomes" id="UP000632195"/>
    </source>
</evidence>
<evidence type="ECO:0000259" key="4">
    <source>
        <dbReference type="PROSITE" id="PS51387"/>
    </source>
</evidence>
<dbReference type="SUPFAM" id="SSF55447">
    <property type="entry name" value="CO dehydrogenase flavoprotein C-terminal domain-like"/>
    <property type="match status" value="1"/>
</dbReference>
<dbReference type="InterPro" id="IPR016166">
    <property type="entry name" value="FAD-bd_PCMH"/>
</dbReference>
<dbReference type="GO" id="GO:0071949">
    <property type="term" value="F:FAD binding"/>
    <property type="evidence" value="ECO:0007669"/>
    <property type="project" value="InterPro"/>
</dbReference>
<name>A0AA37F986_9ARCH</name>
<dbReference type="SMART" id="SM01092">
    <property type="entry name" value="CO_deh_flav_C"/>
    <property type="match status" value="1"/>
</dbReference>